<keyword evidence="1" id="KW-0812">Transmembrane</keyword>
<reference evidence="2" key="1">
    <citation type="journal article" date="2015" name="Proc. Natl. Acad. Sci. U.S.A.">
        <title>Networks of energetic and metabolic interactions define dynamics in microbial communities.</title>
        <authorList>
            <person name="Embree M."/>
            <person name="Liu J.K."/>
            <person name="Al-Bassam M.M."/>
            <person name="Zengler K."/>
        </authorList>
    </citation>
    <scope>NUCLEOTIDE SEQUENCE</scope>
</reference>
<accession>A0A0W8FNF9</accession>
<evidence type="ECO:0000256" key="1">
    <source>
        <dbReference type="SAM" id="Phobius"/>
    </source>
</evidence>
<organism evidence="2">
    <name type="scientific">hydrocarbon metagenome</name>
    <dbReference type="NCBI Taxonomy" id="938273"/>
    <lineage>
        <taxon>unclassified sequences</taxon>
        <taxon>metagenomes</taxon>
        <taxon>ecological metagenomes</taxon>
    </lineage>
</organism>
<comment type="caution">
    <text evidence="2">The sequence shown here is derived from an EMBL/GenBank/DDBJ whole genome shotgun (WGS) entry which is preliminary data.</text>
</comment>
<keyword evidence="1" id="KW-1133">Transmembrane helix</keyword>
<sequence length="167" mass="18814">MGNFKKREIIILAIATVFVLYAGYEFLIARPADKKVQTSANVDPAKKNTSLSDLTNELSKDKLSDLDAYMVKKIESDWNKNPFWKKDLYKEWAAKEDAAKGGSTAPKIIYSGYVDSGKNKMAVINGLEYRIGEQLEIEGYFLKQITPSKVVILNKNSGDREEVPLQE</sequence>
<keyword evidence="1" id="KW-0472">Membrane</keyword>
<dbReference type="EMBL" id="LNQE01000965">
    <property type="protein sequence ID" value="KUG22453.1"/>
    <property type="molecule type" value="Genomic_DNA"/>
</dbReference>
<protein>
    <submittedName>
        <fullName evidence="2">Uncharacterized protein</fullName>
    </submittedName>
</protein>
<evidence type="ECO:0000313" key="2">
    <source>
        <dbReference type="EMBL" id="KUG22453.1"/>
    </source>
</evidence>
<name>A0A0W8FNF9_9ZZZZ</name>
<proteinExistence type="predicted"/>
<feature type="transmembrane region" description="Helical" evidence="1">
    <location>
        <begin position="9"/>
        <end position="29"/>
    </location>
</feature>
<gene>
    <name evidence="2" type="ORF">ASZ90_007770</name>
</gene>
<dbReference type="AlphaFoldDB" id="A0A0W8FNF9"/>